<name>A0ABS2ARQ8_9ACTN</name>
<dbReference type="InterPro" id="IPR052913">
    <property type="entry name" value="Glycopeptide_resist_protein"/>
</dbReference>
<dbReference type="Pfam" id="PF12229">
    <property type="entry name" value="PG_binding_4"/>
    <property type="match status" value="1"/>
</dbReference>
<feature type="transmembrane region" description="Helical" evidence="2">
    <location>
        <begin position="83"/>
        <end position="104"/>
    </location>
</feature>
<dbReference type="PANTHER" id="PTHR35788">
    <property type="entry name" value="EXPORTED PROTEIN-RELATED"/>
    <property type="match status" value="1"/>
</dbReference>
<keyword evidence="2" id="KW-0812">Transmembrane</keyword>
<sequence>MTSGPDWFVPHPRPGARPDDTVILNETPDGGVAVPDEADATVALPTSSDTVIMPAPREAPAIERLEPEPPPPSSSTPRKRGKWLVTAGVVGLLAVGVGGAAAYVTAGDIPRGIEVLGLDLGALTVAEAEKALRDHVAARSAQPARVRLDGKDVTVAPDAVGLTIDVPATVQAASGEGVRFFGTKSIPPSVRVDEAKLTAALRKQVDTERVTVRRPAIAFRGVEPVTAYGEPGLDLDGTMAAERVREAWPVAGVADVPLTTRTPAMTREQVDALVTDVAKPAVAAPVTVTVGGRSFQLTPAAIAKGLVFRADTEGRLSPAIDGKRLRTAASGELRKVETAAKPATVRLQDGKPQVVPGAPGRLVDVTALAPTLLEALAGPAPRAVTGVLASAESETSVADVTELGIKEKVSTFTTYFTGGRSSPRSQNIITVAKAVDGAVVRPGATFSLNGHTGERNYAKGYKDAPVIVNGVLEPGVGGGASQFTTTLFNAAYYAGLEDVEHKPHSFYFSRYPSVIESTIFYPTLDLKFKNTTPYGILIDTATTGRSVTVTMWSTKVYDSVKTVYGPRRNVTSPPTVHRDPGPKCISSSGLPGFTQDAWRVIRKDGQEVEREKFSWRYDPEPRFVCGGAE</sequence>
<keyword evidence="2" id="KW-0472">Membrane</keyword>
<reference evidence="4 5" key="1">
    <citation type="submission" date="2021-01" db="EMBL/GenBank/DDBJ databases">
        <title>Actinoplanes sp. nov. LDG1-06 isolated from lichen.</title>
        <authorList>
            <person name="Saeng-In P."/>
            <person name="Phongsopitanun W."/>
            <person name="Kanchanasin P."/>
            <person name="Yuki M."/>
            <person name="Kudo T."/>
            <person name="Ohkuma M."/>
            <person name="Tanasupawat S."/>
        </authorList>
    </citation>
    <scope>NUCLEOTIDE SEQUENCE [LARGE SCALE GENOMIC DNA]</scope>
    <source>
        <strain evidence="4 5">LDG1-06</strain>
    </source>
</reference>
<feature type="region of interest" description="Disordered" evidence="1">
    <location>
        <begin position="1"/>
        <end position="37"/>
    </location>
</feature>
<dbReference type="PANTHER" id="PTHR35788:SF1">
    <property type="entry name" value="EXPORTED PROTEIN"/>
    <property type="match status" value="1"/>
</dbReference>
<evidence type="ECO:0000256" key="2">
    <source>
        <dbReference type="SAM" id="Phobius"/>
    </source>
</evidence>
<evidence type="ECO:0000256" key="1">
    <source>
        <dbReference type="SAM" id="MobiDB-lite"/>
    </source>
</evidence>
<dbReference type="EMBL" id="JAENHP010000026">
    <property type="protein sequence ID" value="MBM2622509.1"/>
    <property type="molecule type" value="Genomic_DNA"/>
</dbReference>
<organism evidence="4 5">
    <name type="scientific">Paractinoplanes ovalisporus</name>
    <dbReference type="NCBI Taxonomy" id="2810368"/>
    <lineage>
        <taxon>Bacteria</taxon>
        <taxon>Bacillati</taxon>
        <taxon>Actinomycetota</taxon>
        <taxon>Actinomycetes</taxon>
        <taxon>Micromonosporales</taxon>
        <taxon>Micromonosporaceae</taxon>
        <taxon>Paractinoplanes</taxon>
    </lineage>
</organism>
<protein>
    <submittedName>
        <fullName evidence="4">VanW family protein</fullName>
    </submittedName>
</protein>
<keyword evidence="5" id="KW-1185">Reference proteome</keyword>
<keyword evidence="2" id="KW-1133">Transmembrane helix</keyword>
<feature type="region of interest" description="Disordered" evidence="1">
    <location>
        <begin position="59"/>
        <end position="80"/>
    </location>
</feature>
<dbReference type="InterPro" id="IPR022029">
    <property type="entry name" value="YoaR-like_PG-bd"/>
</dbReference>
<gene>
    <name evidence="4" type="ORF">JIG36_44110</name>
</gene>
<comment type="caution">
    <text evidence="4">The sequence shown here is derived from an EMBL/GenBank/DDBJ whole genome shotgun (WGS) entry which is preliminary data.</text>
</comment>
<dbReference type="RefSeq" id="WP_203382861.1">
    <property type="nucleotide sequence ID" value="NZ_JAENHP010000026.1"/>
</dbReference>
<accession>A0ABS2ARQ8</accession>
<proteinExistence type="predicted"/>
<evidence type="ECO:0000259" key="3">
    <source>
        <dbReference type="Pfam" id="PF12229"/>
    </source>
</evidence>
<evidence type="ECO:0000313" key="4">
    <source>
        <dbReference type="EMBL" id="MBM2622509.1"/>
    </source>
</evidence>
<evidence type="ECO:0000313" key="5">
    <source>
        <dbReference type="Proteomes" id="UP000632138"/>
    </source>
</evidence>
<dbReference type="Pfam" id="PF04294">
    <property type="entry name" value="VanW"/>
    <property type="match status" value="1"/>
</dbReference>
<feature type="domain" description="YoaR-like putative peptidoglycan binding" evidence="3">
    <location>
        <begin position="278"/>
        <end position="378"/>
    </location>
</feature>
<dbReference type="InterPro" id="IPR007391">
    <property type="entry name" value="Vancomycin_resist_VanW"/>
</dbReference>
<dbReference type="Proteomes" id="UP000632138">
    <property type="component" value="Unassembled WGS sequence"/>
</dbReference>